<evidence type="ECO:0000313" key="2">
    <source>
        <dbReference type="EMBL" id="WZB89135.1"/>
    </source>
</evidence>
<sequence>MSNSQAPYRGRVQAQGDDIKEKGGYSHSWAEEKPVTDEEGLSFLAKIERECSNSQKAQRKKAFDKARRFVKNASKQGGVGPESQPPSFQDPKRTVNNARVDIEIRSGITFIPTQKAE</sequence>
<feature type="region of interest" description="Disordered" evidence="1">
    <location>
        <begin position="1"/>
        <end position="37"/>
    </location>
</feature>
<proteinExistence type="predicted"/>
<dbReference type="Proteomes" id="UP001483337">
    <property type="component" value="Chromosome"/>
</dbReference>
<accession>A0ABZ2UW56</accession>
<feature type="compositionally biased region" description="Basic and acidic residues" evidence="1">
    <location>
        <begin position="17"/>
        <end position="36"/>
    </location>
</feature>
<name>A0ABZ2UW56_9CYAN</name>
<dbReference type="RefSeq" id="WP_353932039.1">
    <property type="nucleotide sequence ID" value="NZ_CP150886.1"/>
</dbReference>
<protein>
    <submittedName>
        <fullName evidence="2">Uncharacterized protein</fullName>
    </submittedName>
</protein>
<dbReference type="EMBL" id="CP150886">
    <property type="protein sequence ID" value="WZB89135.1"/>
    <property type="molecule type" value="Genomic_DNA"/>
</dbReference>
<evidence type="ECO:0000256" key="1">
    <source>
        <dbReference type="SAM" id="MobiDB-lite"/>
    </source>
</evidence>
<reference evidence="2 3" key="1">
    <citation type="submission" date="2024-04" db="EMBL/GenBank/DDBJ databases">
        <title>Okeanomitos corallinicola gen. &amp; sp. nov. (Nostocales, Cyanobacteria), a new toxic marine heterocyst-forming cyanobacterium from a coral reef.</title>
        <authorList>
            <person name="Li H."/>
            <person name="Li R."/>
            <person name="Kang J."/>
            <person name="Hii K.S."/>
            <person name="Mohamed H.F."/>
            <person name="Xu X."/>
            <person name="Luo Z."/>
        </authorList>
    </citation>
    <scope>NUCLEOTIDE SEQUENCE [LARGE SCALE GENOMIC DNA]</scope>
    <source>
        <strain evidence="2 3">TIOX110</strain>
    </source>
</reference>
<evidence type="ECO:0000313" key="3">
    <source>
        <dbReference type="Proteomes" id="UP001483337"/>
    </source>
</evidence>
<gene>
    <name evidence="2" type="ORF">WJM97_05505</name>
</gene>
<organism evidence="2 3">
    <name type="scientific">Okeanomitos corallinicola TIOX110</name>
    <dbReference type="NCBI Taxonomy" id="3133117"/>
    <lineage>
        <taxon>Bacteria</taxon>
        <taxon>Bacillati</taxon>
        <taxon>Cyanobacteriota</taxon>
        <taxon>Cyanophyceae</taxon>
        <taxon>Nostocales</taxon>
        <taxon>Aphanizomenonaceae</taxon>
        <taxon>Okeanomitos</taxon>
    </lineage>
</organism>
<feature type="region of interest" description="Disordered" evidence="1">
    <location>
        <begin position="51"/>
        <end position="98"/>
    </location>
</feature>
<keyword evidence="3" id="KW-1185">Reference proteome</keyword>